<dbReference type="EMBL" id="JADIKL010000004">
    <property type="protein sequence ID" value="MFK2931108.1"/>
    <property type="molecule type" value="Genomic_DNA"/>
</dbReference>
<dbReference type="SUPFAM" id="SSF52540">
    <property type="entry name" value="P-loop containing nucleoside triphosphate hydrolases"/>
    <property type="match status" value="1"/>
</dbReference>
<sequence>MGVSGSGKSHVGAALARACGVDFVEGDALHPATNIEKMRAGIPLDDTDRQPWLEAIASAIAMHRGQGVVVACSALRRAYRDVLRQADPALRLVYLRVPRDELARRLRERTHFMPASLLDSQLAAMEEPIADEHAIVLEAGADLGSMTAMAMQALSMPGRSA</sequence>
<comment type="catalytic activity">
    <reaction evidence="8 9">
        <text>D-gluconate + ATP = 6-phospho-D-gluconate + ADP + H(+)</text>
        <dbReference type="Rhea" id="RHEA:19433"/>
        <dbReference type="ChEBI" id="CHEBI:15378"/>
        <dbReference type="ChEBI" id="CHEBI:18391"/>
        <dbReference type="ChEBI" id="CHEBI:30616"/>
        <dbReference type="ChEBI" id="CHEBI:58759"/>
        <dbReference type="ChEBI" id="CHEBI:456216"/>
        <dbReference type="EC" id="2.7.1.12"/>
    </reaction>
</comment>
<evidence type="ECO:0000256" key="7">
    <source>
        <dbReference type="ARBA" id="ARBA00022840"/>
    </source>
</evidence>
<gene>
    <name evidence="10" type="ORF">ISP14_09915</name>
</gene>
<dbReference type="PANTHER" id="PTHR43442:SF3">
    <property type="entry name" value="GLUCONOKINASE-RELATED"/>
    <property type="match status" value="1"/>
</dbReference>
<evidence type="ECO:0000256" key="5">
    <source>
        <dbReference type="ARBA" id="ARBA00022741"/>
    </source>
</evidence>
<dbReference type="EC" id="2.7.1.12" evidence="3 9"/>
<protein>
    <recommendedName>
        <fullName evidence="3 9">Gluconokinase</fullName>
        <ecNumber evidence="3 9">2.7.1.12</ecNumber>
    </recommendedName>
</protein>
<dbReference type="Pfam" id="PF13671">
    <property type="entry name" value="AAA_33"/>
    <property type="match status" value="1"/>
</dbReference>
<dbReference type="Proteomes" id="UP001620397">
    <property type="component" value="Unassembled WGS sequence"/>
</dbReference>
<dbReference type="InterPro" id="IPR006001">
    <property type="entry name" value="Therm_gnt_kin"/>
</dbReference>
<evidence type="ECO:0000256" key="3">
    <source>
        <dbReference type="ARBA" id="ARBA00012054"/>
    </source>
</evidence>
<dbReference type="Gene3D" id="3.40.50.300">
    <property type="entry name" value="P-loop containing nucleotide triphosphate hydrolases"/>
    <property type="match status" value="1"/>
</dbReference>
<evidence type="ECO:0000256" key="1">
    <source>
        <dbReference type="ARBA" id="ARBA00004761"/>
    </source>
</evidence>
<accession>A0ABW8KJP3</accession>
<dbReference type="NCBIfam" id="TIGR01313">
    <property type="entry name" value="therm_gnt_kin"/>
    <property type="match status" value="1"/>
</dbReference>
<proteinExistence type="inferred from homology"/>
<dbReference type="PANTHER" id="PTHR43442">
    <property type="entry name" value="GLUCONOKINASE-RELATED"/>
    <property type="match status" value="1"/>
</dbReference>
<comment type="similarity">
    <text evidence="2 9">Belongs to the gluconokinase GntK/GntV family.</text>
</comment>
<organism evidence="10 11">
    <name type="scientific">Dyella agri</name>
    <dbReference type="NCBI Taxonomy" id="1926869"/>
    <lineage>
        <taxon>Bacteria</taxon>
        <taxon>Pseudomonadati</taxon>
        <taxon>Pseudomonadota</taxon>
        <taxon>Gammaproteobacteria</taxon>
        <taxon>Lysobacterales</taxon>
        <taxon>Rhodanobacteraceae</taxon>
        <taxon>Dyella</taxon>
    </lineage>
</organism>
<keyword evidence="4 9" id="KW-0808">Transferase</keyword>
<evidence type="ECO:0000256" key="2">
    <source>
        <dbReference type="ARBA" id="ARBA00008420"/>
    </source>
</evidence>
<keyword evidence="7 9" id="KW-0067">ATP-binding</keyword>
<keyword evidence="6 9" id="KW-0418">Kinase</keyword>
<reference evidence="10 11" key="1">
    <citation type="submission" date="2020-10" db="EMBL/GenBank/DDBJ databases">
        <title>Phylogeny of dyella-like bacteria.</title>
        <authorList>
            <person name="Fu J."/>
        </authorList>
    </citation>
    <scope>NUCLEOTIDE SEQUENCE [LARGE SCALE GENOMIC DNA]</scope>
    <source>
        <strain evidence="10 11">DKC-1</strain>
    </source>
</reference>
<keyword evidence="11" id="KW-1185">Reference proteome</keyword>
<name>A0ABW8KJP3_9GAMM</name>
<evidence type="ECO:0000313" key="11">
    <source>
        <dbReference type="Proteomes" id="UP001620397"/>
    </source>
</evidence>
<evidence type="ECO:0000256" key="6">
    <source>
        <dbReference type="ARBA" id="ARBA00022777"/>
    </source>
</evidence>
<dbReference type="InterPro" id="IPR027417">
    <property type="entry name" value="P-loop_NTPase"/>
</dbReference>
<comment type="caution">
    <text evidence="10">The sequence shown here is derived from an EMBL/GenBank/DDBJ whole genome shotgun (WGS) entry which is preliminary data.</text>
</comment>
<evidence type="ECO:0000256" key="9">
    <source>
        <dbReference type="RuleBase" id="RU363066"/>
    </source>
</evidence>
<evidence type="ECO:0000256" key="8">
    <source>
        <dbReference type="ARBA" id="ARBA00048090"/>
    </source>
</evidence>
<evidence type="ECO:0000256" key="4">
    <source>
        <dbReference type="ARBA" id="ARBA00022679"/>
    </source>
</evidence>
<dbReference type="CDD" id="cd02021">
    <property type="entry name" value="GntK"/>
    <property type="match status" value="1"/>
</dbReference>
<comment type="pathway">
    <text evidence="1">Carbohydrate acid metabolism.</text>
</comment>
<evidence type="ECO:0000313" key="10">
    <source>
        <dbReference type="EMBL" id="MFK2931108.1"/>
    </source>
</evidence>
<keyword evidence="5 9" id="KW-0547">Nucleotide-binding</keyword>